<dbReference type="AlphaFoldDB" id="A0A1J4MBZ7"/>
<dbReference type="HAMAP" id="MF_01326_A">
    <property type="entry name" value="Ribosomal_uL24_A"/>
    <property type="match status" value="1"/>
</dbReference>
<dbReference type="SUPFAM" id="SSF50104">
    <property type="entry name" value="Translation proteins SH3-like domain"/>
    <property type="match status" value="1"/>
</dbReference>
<dbReference type="VEuPathDB" id="CryptoDB:cand_018420"/>
<proteinExistence type="inferred from homology"/>
<keyword evidence="2 6" id="KW-0689">Ribosomal protein</keyword>
<gene>
    <name evidence="6" type="ORF">cand_018420</name>
</gene>
<evidence type="ECO:0000256" key="1">
    <source>
        <dbReference type="ARBA" id="ARBA00010618"/>
    </source>
</evidence>
<evidence type="ECO:0000259" key="5">
    <source>
        <dbReference type="SMART" id="SM00739"/>
    </source>
</evidence>
<sequence>MKFSQVVSSSARKNRKSHFDTTSTQRRELMASPLSKELRQKYNVRSLPIRKGDEVMVIRGSNHDYEGVVTRVYRRKFSINVERITRKKTNGDSVPIGIHPSNVVITKLKLNKDRRELLARRSHTTQKGKYSNQDISNLD</sequence>
<dbReference type="FunFam" id="2.30.30.30:FF:000009">
    <property type="entry name" value="60S ribosomal protein L26"/>
    <property type="match status" value="1"/>
</dbReference>
<evidence type="ECO:0000256" key="3">
    <source>
        <dbReference type="ARBA" id="ARBA00023274"/>
    </source>
</evidence>
<dbReference type="GeneID" id="92366027"/>
<accession>A0A1J4MBZ7</accession>
<dbReference type="GO" id="GO:0006412">
    <property type="term" value="P:translation"/>
    <property type="evidence" value="ECO:0007669"/>
    <property type="project" value="InterPro"/>
</dbReference>
<dbReference type="Pfam" id="PF16906">
    <property type="entry name" value="Ribosomal_L26"/>
    <property type="match status" value="1"/>
</dbReference>
<comment type="similarity">
    <text evidence="1">Belongs to the universal ribosomal protein uL24 family.</text>
</comment>
<dbReference type="GO" id="GO:0003735">
    <property type="term" value="F:structural constituent of ribosome"/>
    <property type="evidence" value="ECO:0007669"/>
    <property type="project" value="InterPro"/>
</dbReference>
<dbReference type="EMBL" id="LRBS01000125">
    <property type="protein sequence ID" value="OII71003.1"/>
    <property type="molecule type" value="Genomic_DNA"/>
</dbReference>
<evidence type="ECO:0000313" key="6">
    <source>
        <dbReference type="EMBL" id="OII71003.1"/>
    </source>
</evidence>
<dbReference type="InterPro" id="IPR014722">
    <property type="entry name" value="Rib_uL2_dom2"/>
</dbReference>
<dbReference type="PANTHER" id="PTHR11143">
    <property type="entry name" value="60S RIBOSOMAL PROTEIN L26 FAMILY MEMBER"/>
    <property type="match status" value="1"/>
</dbReference>
<dbReference type="Gene3D" id="2.30.30.30">
    <property type="match status" value="1"/>
</dbReference>
<evidence type="ECO:0000256" key="2">
    <source>
        <dbReference type="ARBA" id="ARBA00022980"/>
    </source>
</evidence>
<name>A0A1J4MBZ7_9CRYT</name>
<dbReference type="SMART" id="SM00739">
    <property type="entry name" value="KOW"/>
    <property type="match status" value="1"/>
</dbReference>
<dbReference type="Proteomes" id="UP000186804">
    <property type="component" value="Unassembled WGS sequence"/>
</dbReference>
<evidence type="ECO:0000313" key="7">
    <source>
        <dbReference type="Proteomes" id="UP000186804"/>
    </source>
</evidence>
<dbReference type="RefSeq" id="XP_067066372.1">
    <property type="nucleotide sequence ID" value="XM_067212075.1"/>
</dbReference>
<organism evidence="6 7">
    <name type="scientific">Cryptosporidium andersoni</name>
    <dbReference type="NCBI Taxonomy" id="117008"/>
    <lineage>
        <taxon>Eukaryota</taxon>
        <taxon>Sar</taxon>
        <taxon>Alveolata</taxon>
        <taxon>Apicomplexa</taxon>
        <taxon>Conoidasida</taxon>
        <taxon>Coccidia</taxon>
        <taxon>Eucoccidiorida</taxon>
        <taxon>Eimeriorina</taxon>
        <taxon>Cryptosporidiidae</taxon>
        <taxon>Cryptosporidium</taxon>
    </lineage>
</organism>
<dbReference type="CDD" id="cd06089">
    <property type="entry name" value="KOW_RPL26"/>
    <property type="match status" value="1"/>
</dbReference>
<keyword evidence="3" id="KW-0687">Ribonucleoprotein</keyword>
<feature type="compositionally biased region" description="Polar residues" evidence="4">
    <location>
        <begin position="127"/>
        <end position="139"/>
    </location>
</feature>
<feature type="domain" description="KOW" evidence="5">
    <location>
        <begin position="48"/>
        <end position="75"/>
    </location>
</feature>
<evidence type="ECO:0000256" key="4">
    <source>
        <dbReference type="SAM" id="MobiDB-lite"/>
    </source>
</evidence>
<dbReference type="NCBIfam" id="TIGR01080">
    <property type="entry name" value="rplX_A_E"/>
    <property type="match status" value="1"/>
</dbReference>
<feature type="region of interest" description="Disordered" evidence="4">
    <location>
        <begin position="119"/>
        <end position="139"/>
    </location>
</feature>
<dbReference type="InterPro" id="IPR005824">
    <property type="entry name" value="KOW"/>
</dbReference>
<dbReference type="OrthoDB" id="1688503at2759"/>
<reference evidence="6 7" key="1">
    <citation type="submission" date="2016-10" db="EMBL/GenBank/DDBJ databases">
        <title>Reductive evolution of mitochondrial metabolism and differential evolution of invasion-related proteins in Cryptosporidium.</title>
        <authorList>
            <person name="Liu S."/>
            <person name="Roellig D.M."/>
            <person name="Guo Y."/>
            <person name="Li N."/>
            <person name="Frace M.A."/>
            <person name="Tang K."/>
            <person name="Zhang L."/>
            <person name="Feng Y."/>
            <person name="Xiao L."/>
        </authorList>
    </citation>
    <scope>NUCLEOTIDE SEQUENCE [LARGE SCALE GENOMIC DNA]</scope>
    <source>
        <strain evidence="6">30847</strain>
    </source>
</reference>
<feature type="region of interest" description="Disordered" evidence="4">
    <location>
        <begin position="1"/>
        <end position="28"/>
    </location>
</feature>
<dbReference type="Pfam" id="PF00467">
    <property type="entry name" value="KOW"/>
    <property type="match status" value="1"/>
</dbReference>
<comment type="caution">
    <text evidence="6">The sequence shown here is derived from an EMBL/GenBank/DDBJ whole genome shotgun (WGS) entry which is preliminary data.</text>
</comment>
<dbReference type="InterPro" id="IPR041988">
    <property type="entry name" value="Ribosomal_uL24_KOW"/>
</dbReference>
<feature type="compositionally biased region" description="Polar residues" evidence="4">
    <location>
        <begin position="1"/>
        <end position="11"/>
    </location>
</feature>
<dbReference type="InterPro" id="IPR005756">
    <property type="entry name" value="Ribosomal_uL24_euk/arc"/>
</dbReference>
<dbReference type="InterPro" id="IPR008991">
    <property type="entry name" value="Translation_prot_SH3-like_sf"/>
</dbReference>
<dbReference type="GO" id="GO:0015934">
    <property type="term" value="C:large ribosomal subunit"/>
    <property type="evidence" value="ECO:0007669"/>
    <property type="project" value="InterPro"/>
</dbReference>
<keyword evidence="7" id="KW-1185">Reference proteome</keyword>
<protein>
    <submittedName>
        <fullName evidence="6">60s ribosomal protein L26</fullName>
    </submittedName>
</protein>
<dbReference type="GO" id="GO:0003723">
    <property type="term" value="F:RNA binding"/>
    <property type="evidence" value="ECO:0007669"/>
    <property type="project" value="InterPro"/>
</dbReference>